<dbReference type="EMBL" id="JAVHJL010000003">
    <property type="protein sequence ID" value="KAK6507089.1"/>
    <property type="molecule type" value="Genomic_DNA"/>
</dbReference>
<feature type="region of interest" description="Disordered" evidence="1">
    <location>
        <begin position="1"/>
        <end position="91"/>
    </location>
</feature>
<organism evidence="2 3">
    <name type="scientific">Arthrobotrys musiformis</name>
    <dbReference type="NCBI Taxonomy" id="47236"/>
    <lineage>
        <taxon>Eukaryota</taxon>
        <taxon>Fungi</taxon>
        <taxon>Dikarya</taxon>
        <taxon>Ascomycota</taxon>
        <taxon>Pezizomycotina</taxon>
        <taxon>Orbiliomycetes</taxon>
        <taxon>Orbiliales</taxon>
        <taxon>Orbiliaceae</taxon>
        <taxon>Arthrobotrys</taxon>
    </lineage>
</organism>
<gene>
    <name evidence="2" type="ORF">TWF481_005538</name>
</gene>
<evidence type="ECO:0008006" key="4">
    <source>
        <dbReference type="Google" id="ProtNLM"/>
    </source>
</evidence>
<protein>
    <recommendedName>
        <fullName evidence="4">Serine protease</fullName>
    </recommendedName>
</protein>
<dbReference type="Proteomes" id="UP001370758">
    <property type="component" value="Unassembled WGS sequence"/>
</dbReference>
<evidence type="ECO:0000256" key="1">
    <source>
        <dbReference type="SAM" id="MobiDB-lite"/>
    </source>
</evidence>
<dbReference type="AlphaFoldDB" id="A0AAV9WFH4"/>
<keyword evidence="3" id="KW-1185">Reference proteome</keyword>
<comment type="caution">
    <text evidence="2">The sequence shown here is derived from an EMBL/GenBank/DDBJ whole genome shotgun (WGS) entry which is preliminary data.</text>
</comment>
<feature type="compositionally biased region" description="Polar residues" evidence="1">
    <location>
        <begin position="69"/>
        <end position="91"/>
    </location>
</feature>
<proteinExistence type="predicted"/>
<reference evidence="2 3" key="1">
    <citation type="submission" date="2023-08" db="EMBL/GenBank/DDBJ databases">
        <authorList>
            <person name="Palmer J.M."/>
        </authorList>
    </citation>
    <scope>NUCLEOTIDE SEQUENCE [LARGE SCALE GENOMIC DNA]</scope>
    <source>
        <strain evidence="2 3">TWF481</strain>
    </source>
</reference>
<name>A0AAV9WFH4_9PEZI</name>
<accession>A0AAV9WFH4</accession>
<sequence>MIRGGSWNLRSPWLLPNQESGQKLTKGDDRAGSQYHQQDEAAPNVNSEQGWYAHATFGDLRQNPPQPYLYSSTMHSSNSQSPTYPSAPIQTWNPTQNYNEQSNVGTAENKAVKRDCFDTRALISSLESIISAGRARKGPIGSEDQNAYEHRKFRAAEAEALLKTIPRPPPRAPPRPPATPMENPSLCFRTLPNGCTYLPSLLHAKHTDLQSDLFRNLVLSSGRLVNVQENISQSGFWVEGDFFITTLQFGPWVNGKGQLSQEALGNDRGQMLNLFSVSTSHDATNVTNPDDCHAVYLWKWNLENDLAVFKPVSQNPNIEHTVPLSLLVESDSLTQYFGKIGGKDIFAVGYDDFLGSSSSTTNSAFEHHNSQITLSPSQNQPLSNWRSLSIGSIRQINSTGSELILDCSTRKGFSGGPIATRYEGSFMIIGHMCNTRSSAKDSYGKLLPSGLRQFLQSRESSVYGANGELGFPRMAAGSPPPLYYSMMNFRSHLPAAAKLANSLFGSTNAHCAPALYTSYSEIIA</sequence>
<evidence type="ECO:0000313" key="3">
    <source>
        <dbReference type="Proteomes" id="UP001370758"/>
    </source>
</evidence>
<evidence type="ECO:0000313" key="2">
    <source>
        <dbReference type="EMBL" id="KAK6507089.1"/>
    </source>
</evidence>